<evidence type="ECO:0000256" key="4">
    <source>
        <dbReference type="ARBA" id="ARBA00023319"/>
    </source>
</evidence>
<dbReference type="SUPFAM" id="SSF48726">
    <property type="entry name" value="Immunoglobulin"/>
    <property type="match status" value="2"/>
</dbReference>
<dbReference type="InterPro" id="IPR036179">
    <property type="entry name" value="Ig-like_dom_sf"/>
</dbReference>
<dbReference type="InterPro" id="IPR003598">
    <property type="entry name" value="Ig_sub2"/>
</dbReference>
<dbReference type="InterPro" id="IPR007110">
    <property type="entry name" value="Ig-like_dom"/>
</dbReference>
<dbReference type="SMART" id="SM00409">
    <property type="entry name" value="IG"/>
    <property type="match status" value="2"/>
</dbReference>
<dbReference type="CDD" id="cd00096">
    <property type="entry name" value="Ig"/>
    <property type="match status" value="1"/>
</dbReference>
<gene>
    <name evidence="6" type="ORF">JD844_006124</name>
</gene>
<dbReference type="Proteomes" id="UP000826234">
    <property type="component" value="Unassembled WGS sequence"/>
</dbReference>
<evidence type="ECO:0000313" key="6">
    <source>
        <dbReference type="EMBL" id="KAH0631674.1"/>
    </source>
</evidence>
<evidence type="ECO:0000259" key="5">
    <source>
        <dbReference type="PROSITE" id="PS50835"/>
    </source>
</evidence>
<protein>
    <recommendedName>
        <fullName evidence="5">Ig-like domain-containing protein</fullName>
    </recommendedName>
</protein>
<dbReference type="SMART" id="SM00408">
    <property type="entry name" value="IGc2"/>
    <property type="match status" value="2"/>
</dbReference>
<evidence type="ECO:0000256" key="3">
    <source>
        <dbReference type="ARBA" id="ARBA00023180"/>
    </source>
</evidence>
<dbReference type="Pfam" id="PF13927">
    <property type="entry name" value="Ig_3"/>
    <property type="match status" value="1"/>
</dbReference>
<dbReference type="Pfam" id="PF13895">
    <property type="entry name" value="Ig_2"/>
    <property type="match status" value="1"/>
</dbReference>
<reference evidence="6 7" key="1">
    <citation type="journal article" date="2022" name="Gigascience">
        <title>A chromosome-level genome assembly and annotation of the desert horned lizard, Phrynosoma platyrhinos, provides insight into chromosomal rearrangements among reptiles.</title>
        <authorList>
            <person name="Koochekian N."/>
            <person name="Ascanio A."/>
            <person name="Farleigh K."/>
            <person name="Card D.C."/>
            <person name="Schield D.R."/>
            <person name="Castoe T.A."/>
            <person name="Jezkova T."/>
        </authorList>
    </citation>
    <scope>NUCLEOTIDE SEQUENCE [LARGE SCALE GENOMIC DNA]</scope>
    <source>
        <strain evidence="6">NK-2021</strain>
    </source>
</reference>
<evidence type="ECO:0000313" key="7">
    <source>
        <dbReference type="Proteomes" id="UP000826234"/>
    </source>
</evidence>
<keyword evidence="3" id="KW-0325">Glycoprotein</keyword>
<evidence type="ECO:0000256" key="2">
    <source>
        <dbReference type="ARBA" id="ARBA00023157"/>
    </source>
</evidence>
<dbReference type="InterPro" id="IPR052598">
    <property type="entry name" value="IgSF_CEA-related"/>
</dbReference>
<keyword evidence="7" id="KW-1185">Reference proteome</keyword>
<dbReference type="PROSITE" id="PS50835">
    <property type="entry name" value="IG_LIKE"/>
    <property type="match status" value="2"/>
</dbReference>
<proteinExistence type="predicted"/>
<feature type="domain" description="Ig-like" evidence="5">
    <location>
        <begin position="138"/>
        <end position="218"/>
    </location>
</feature>
<sequence>MHIFMPLSCTIDGSRCNALSFPPIEVLSKPTLSVFPSPFPREAIDPLQLTCGTTATNANINWFFNGSLVENSSRTQLSDDNRILAIRPVLRGDVGNYQCQVSNLVYNETSDALYIPVICEYLVVTPTSSSGPVQSDGPDAAVITPNASTYYEHSDIRLTCAADAFPELEYTWLFNGLKIGSGEKFISPDVRKAQSGNYTCQATNILSRKMASTNLEIQVVGE</sequence>
<comment type="caution">
    <text evidence="6">The sequence shown here is derived from an EMBL/GenBank/DDBJ whole genome shotgun (WGS) entry which is preliminary data.</text>
</comment>
<dbReference type="Gene3D" id="2.60.40.10">
    <property type="entry name" value="Immunoglobulins"/>
    <property type="match status" value="2"/>
</dbReference>
<dbReference type="PANTHER" id="PTHR44337">
    <property type="entry name" value="CARCINOEMBRYONIC ANTIGEN-RELATED CELL ADHESION MOLECULE 8"/>
    <property type="match status" value="1"/>
</dbReference>
<dbReference type="PANTHER" id="PTHR44337:SF20">
    <property type="entry name" value="CARCINOEMBRYONIC ANTIGEN-RELATED CELL ADHESION MOLECULE 5-RELATED"/>
    <property type="match status" value="1"/>
</dbReference>
<organism evidence="6 7">
    <name type="scientific">Phrynosoma platyrhinos</name>
    <name type="common">Desert horned lizard</name>
    <dbReference type="NCBI Taxonomy" id="52577"/>
    <lineage>
        <taxon>Eukaryota</taxon>
        <taxon>Metazoa</taxon>
        <taxon>Chordata</taxon>
        <taxon>Craniata</taxon>
        <taxon>Vertebrata</taxon>
        <taxon>Euteleostomi</taxon>
        <taxon>Lepidosauria</taxon>
        <taxon>Squamata</taxon>
        <taxon>Bifurcata</taxon>
        <taxon>Unidentata</taxon>
        <taxon>Episquamata</taxon>
        <taxon>Toxicofera</taxon>
        <taxon>Iguania</taxon>
        <taxon>Phrynosomatidae</taxon>
        <taxon>Phrynosomatinae</taxon>
        <taxon>Phrynosoma</taxon>
    </lineage>
</organism>
<keyword evidence="4" id="KW-0393">Immunoglobulin domain</keyword>
<evidence type="ECO:0000256" key="1">
    <source>
        <dbReference type="ARBA" id="ARBA00022729"/>
    </source>
</evidence>
<dbReference type="EMBL" id="JAIPUX010000035">
    <property type="protein sequence ID" value="KAH0631674.1"/>
    <property type="molecule type" value="Genomic_DNA"/>
</dbReference>
<accession>A0ABQ7TPQ0</accession>
<keyword evidence="1" id="KW-0732">Signal</keyword>
<name>A0ABQ7TPQ0_PHRPL</name>
<dbReference type="InterPro" id="IPR013783">
    <property type="entry name" value="Ig-like_fold"/>
</dbReference>
<feature type="domain" description="Ig-like" evidence="5">
    <location>
        <begin position="30"/>
        <end position="110"/>
    </location>
</feature>
<keyword evidence="2" id="KW-1015">Disulfide bond</keyword>
<dbReference type="InterPro" id="IPR003599">
    <property type="entry name" value="Ig_sub"/>
</dbReference>